<dbReference type="InterPro" id="IPR021109">
    <property type="entry name" value="Peptidase_aspartic_dom_sf"/>
</dbReference>
<gene>
    <name evidence="1" type="ORF">FHR20_002964</name>
</gene>
<protein>
    <recommendedName>
        <fullName evidence="3">Peptidase A2 domain-containing protein</fullName>
    </recommendedName>
</protein>
<dbReference type="Proteomes" id="UP000564677">
    <property type="component" value="Unassembled WGS sequence"/>
</dbReference>
<comment type="caution">
    <text evidence="1">The sequence shown here is derived from an EMBL/GenBank/DDBJ whole genome shotgun (WGS) entry which is preliminary data.</text>
</comment>
<evidence type="ECO:0000313" key="2">
    <source>
        <dbReference type="Proteomes" id="UP000564677"/>
    </source>
</evidence>
<dbReference type="EMBL" id="JAASQV010000002">
    <property type="protein sequence ID" value="NIJ66002.1"/>
    <property type="molecule type" value="Genomic_DNA"/>
</dbReference>
<sequence>MGGVIGAIGAKFVIAATGLLVSASIEGHRLQARIDPGSESSTVSARIADQVDGRGAPHGAGSMLRRGRPMTIAMSGGTFPVEALAVAPSRPEAGGDFRIGRDILEGHVFDLDFRSRQIRMVLPYEYARATRRLIAVDLTPGPDGSWTFPASVGGKPVAATLRLSDPRGATIGLPSSANGGAPLVLAVGTTTLSISDVVRAAPADARAPVVLGLGAFDGRRVMLDLPHRLFWIDPRGSRAGGETGRSHRIRNGA</sequence>
<proteinExistence type="predicted"/>
<organism evidence="1 2">
    <name type="scientific">Sphingomonas leidyi</name>
    <dbReference type="NCBI Taxonomy" id="68569"/>
    <lineage>
        <taxon>Bacteria</taxon>
        <taxon>Pseudomonadati</taxon>
        <taxon>Pseudomonadota</taxon>
        <taxon>Alphaproteobacteria</taxon>
        <taxon>Sphingomonadales</taxon>
        <taxon>Sphingomonadaceae</taxon>
        <taxon>Sphingomonas</taxon>
    </lineage>
</organism>
<reference evidence="1 2" key="1">
    <citation type="submission" date="2020-03" db="EMBL/GenBank/DDBJ databases">
        <title>Genomic Encyclopedia of Type Strains, Phase IV (KMG-IV): sequencing the most valuable type-strain genomes for metagenomic binning, comparative biology and taxonomic classification.</title>
        <authorList>
            <person name="Goeker M."/>
        </authorList>
    </citation>
    <scope>NUCLEOTIDE SEQUENCE [LARGE SCALE GENOMIC DNA]</scope>
    <source>
        <strain evidence="1 2">DSM 4733</strain>
    </source>
</reference>
<dbReference type="Gene3D" id="2.40.70.10">
    <property type="entry name" value="Acid Proteases"/>
    <property type="match status" value="1"/>
</dbReference>
<dbReference type="AlphaFoldDB" id="A0A7X5V2H1"/>
<evidence type="ECO:0008006" key="3">
    <source>
        <dbReference type="Google" id="ProtNLM"/>
    </source>
</evidence>
<keyword evidence="2" id="KW-1185">Reference proteome</keyword>
<evidence type="ECO:0000313" key="1">
    <source>
        <dbReference type="EMBL" id="NIJ66002.1"/>
    </source>
</evidence>
<accession>A0A7X5V2H1</accession>
<name>A0A7X5V2H1_9SPHN</name>